<dbReference type="PANTHER" id="PTHR14586">
    <property type="entry name" value="THIAMINE-TRIPHOSPHATASE"/>
    <property type="match status" value="1"/>
</dbReference>
<evidence type="ECO:0000256" key="9">
    <source>
        <dbReference type="ARBA" id="ARBA00022723"/>
    </source>
</evidence>
<keyword evidence="9" id="KW-0479">Metal-binding</keyword>
<evidence type="ECO:0000313" key="16">
    <source>
        <dbReference type="Proteomes" id="UP000001357"/>
    </source>
</evidence>
<dbReference type="GO" id="GO:0000287">
    <property type="term" value="F:magnesium ion binding"/>
    <property type="evidence" value="ECO:0000318"/>
    <property type="project" value="GO_Central"/>
</dbReference>
<keyword evidence="16" id="KW-1185">Reference proteome</keyword>
<comment type="catalytic activity">
    <reaction evidence="13">
        <text>thiamine triphosphate + H2O = thiamine diphosphate + phosphate + H(+)</text>
        <dbReference type="Rhea" id="RHEA:11744"/>
        <dbReference type="ChEBI" id="CHEBI:15377"/>
        <dbReference type="ChEBI" id="CHEBI:15378"/>
        <dbReference type="ChEBI" id="CHEBI:43474"/>
        <dbReference type="ChEBI" id="CHEBI:58937"/>
        <dbReference type="ChEBI" id="CHEBI:58938"/>
        <dbReference type="EC" id="3.6.1.28"/>
    </reaction>
</comment>
<comment type="subunit">
    <text evidence="5">Monomer.</text>
</comment>
<keyword evidence="8" id="KW-0963">Cytoplasm</keyword>
<comment type="function">
    <text evidence="2">Hydrolase highly specific for thiamine triphosphate (ThTP).</text>
</comment>
<dbReference type="FunCoup" id="A9VCV9">
    <property type="interactions" value="189"/>
</dbReference>
<dbReference type="InterPro" id="IPR023577">
    <property type="entry name" value="CYTH_domain"/>
</dbReference>
<sequence length="270" mass="29435">MAAVLEVELKFRAAAQVLARVKALALHASQPRLFVDRYFDVPDEYTLSRSDHWLRQRWSLGESASWELKSPPSRLPTPTEGTASAVDCYEERTGLAALQKAARLLGVPAPEAPTAAPASVWPYGLLLTERTRFTLPPPQREATDGNSALPVTEFGVDIDRVWFCQDQQVAWSDSDLLELTQSAAPDYAVGEVEIMLPGDGGVVSEQALLASAEAKQLLRAFVAEQLEGDPDEGVPGKVLEYLRRYQPDHLRVLVSCGLIGQKLGADPTSA</sequence>
<proteinExistence type="inferred from homology"/>
<accession>A9VCV9</accession>
<dbReference type="FunFam" id="2.40.320.10:FF:000023">
    <property type="entry name" value="Predicted protein"/>
    <property type="match status" value="1"/>
</dbReference>
<evidence type="ECO:0000256" key="6">
    <source>
        <dbReference type="ARBA" id="ARBA00012378"/>
    </source>
</evidence>
<evidence type="ECO:0000256" key="10">
    <source>
        <dbReference type="ARBA" id="ARBA00022801"/>
    </source>
</evidence>
<evidence type="ECO:0000259" key="14">
    <source>
        <dbReference type="Pfam" id="PF01928"/>
    </source>
</evidence>
<evidence type="ECO:0000256" key="5">
    <source>
        <dbReference type="ARBA" id="ARBA00011245"/>
    </source>
</evidence>
<reference evidence="15 16" key="1">
    <citation type="journal article" date="2008" name="Nature">
        <title>The genome of the choanoflagellate Monosiga brevicollis and the origin of metazoans.</title>
        <authorList>
            <consortium name="JGI Sequencing"/>
            <person name="King N."/>
            <person name="Westbrook M.J."/>
            <person name="Young S.L."/>
            <person name="Kuo A."/>
            <person name="Abedin M."/>
            <person name="Chapman J."/>
            <person name="Fairclough S."/>
            <person name="Hellsten U."/>
            <person name="Isogai Y."/>
            <person name="Letunic I."/>
            <person name="Marr M."/>
            <person name="Pincus D."/>
            <person name="Putnam N."/>
            <person name="Rokas A."/>
            <person name="Wright K.J."/>
            <person name="Zuzow R."/>
            <person name="Dirks W."/>
            <person name="Good M."/>
            <person name="Goodstein D."/>
            <person name="Lemons D."/>
            <person name="Li W."/>
            <person name="Lyons J.B."/>
            <person name="Morris A."/>
            <person name="Nichols S."/>
            <person name="Richter D.J."/>
            <person name="Salamov A."/>
            <person name="Bork P."/>
            <person name="Lim W.A."/>
            <person name="Manning G."/>
            <person name="Miller W.T."/>
            <person name="McGinnis W."/>
            <person name="Shapiro H."/>
            <person name="Tjian R."/>
            <person name="Grigoriev I.V."/>
            <person name="Rokhsar D."/>
        </authorList>
    </citation>
    <scope>NUCLEOTIDE SEQUENCE [LARGE SCALE GENOMIC DNA]</scope>
    <source>
        <strain evidence="16">MX1 / ATCC 50154</strain>
    </source>
</reference>
<dbReference type="RefSeq" id="XP_001750565.1">
    <property type="nucleotide sequence ID" value="XM_001750513.1"/>
</dbReference>
<dbReference type="GO" id="GO:0050333">
    <property type="term" value="F:thiamine triphosphate phosphatase activity"/>
    <property type="evidence" value="ECO:0007669"/>
    <property type="project" value="UniProtKB-EC"/>
</dbReference>
<evidence type="ECO:0000256" key="3">
    <source>
        <dbReference type="ARBA" id="ARBA00004496"/>
    </source>
</evidence>
<dbReference type="AlphaFoldDB" id="A9VCV9"/>
<evidence type="ECO:0000313" key="15">
    <source>
        <dbReference type="EMBL" id="EDQ84661.1"/>
    </source>
</evidence>
<organism evidence="15 16">
    <name type="scientific">Monosiga brevicollis</name>
    <name type="common">Choanoflagellate</name>
    <dbReference type="NCBI Taxonomy" id="81824"/>
    <lineage>
        <taxon>Eukaryota</taxon>
        <taxon>Choanoflagellata</taxon>
        <taxon>Craspedida</taxon>
        <taxon>Salpingoecidae</taxon>
        <taxon>Monosiga</taxon>
    </lineage>
</organism>
<name>A9VCV9_MONBE</name>
<dbReference type="EMBL" id="CH991583">
    <property type="protein sequence ID" value="EDQ84661.1"/>
    <property type="molecule type" value="Genomic_DNA"/>
</dbReference>
<dbReference type="KEGG" id="mbr:MONBRDRAFT_30051"/>
<dbReference type="InterPro" id="IPR012177">
    <property type="entry name" value="ThTPase_euk"/>
</dbReference>
<dbReference type="PANTHER" id="PTHR14586:SF1">
    <property type="entry name" value="THIAMINE-TRIPHOSPHATASE"/>
    <property type="match status" value="1"/>
</dbReference>
<dbReference type="InterPro" id="IPR039582">
    <property type="entry name" value="THTPA"/>
</dbReference>
<evidence type="ECO:0000256" key="11">
    <source>
        <dbReference type="ARBA" id="ARBA00022842"/>
    </source>
</evidence>
<comment type="cofactor">
    <cofactor evidence="1">
        <name>Mg(2+)</name>
        <dbReference type="ChEBI" id="CHEBI:18420"/>
    </cofactor>
</comment>
<dbReference type="Proteomes" id="UP000001357">
    <property type="component" value="Unassembled WGS sequence"/>
</dbReference>
<dbReference type="InterPro" id="IPR033469">
    <property type="entry name" value="CYTH-like_dom_sf"/>
</dbReference>
<dbReference type="GO" id="GO:0005737">
    <property type="term" value="C:cytoplasm"/>
    <property type="evidence" value="ECO:0007669"/>
    <property type="project" value="UniProtKB-SubCell"/>
</dbReference>
<dbReference type="CDD" id="cd07758">
    <property type="entry name" value="ThTPase"/>
    <property type="match status" value="1"/>
</dbReference>
<protein>
    <recommendedName>
        <fullName evidence="7">Thiamine-triphosphatase</fullName>
        <ecNumber evidence="6">3.6.1.28</ecNumber>
    </recommendedName>
</protein>
<evidence type="ECO:0000256" key="1">
    <source>
        <dbReference type="ARBA" id="ARBA00001946"/>
    </source>
</evidence>
<evidence type="ECO:0000256" key="13">
    <source>
        <dbReference type="ARBA" id="ARBA00048194"/>
    </source>
</evidence>
<evidence type="ECO:0000256" key="7">
    <source>
        <dbReference type="ARBA" id="ARBA00020088"/>
    </source>
</evidence>
<dbReference type="GO" id="GO:0042357">
    <property type="term" value="P:thiamine diphosphate metabolic process"/>
    <property type="evidence" value="ECO:0000318"/>
    <property type="project" value="GO_Central"/>
</dbReference>
<dbReference type="STRING" id="81824.A9VCV9"/>
<keyword evidence="11" id="KW-0460">Magnesium</keyword>
<comment type="subcellular location">
    <subcellularLocation>
        <location evidence="3">Cytoplasm</location>
    </subcellularLocation>
</comment>
<evidence type="ECO:0000256" key="4">
    <source>
        <dbReference type="ARBA" id="ARBA00008181"/>
    </source>
</evidence>
<dbReference type="GeneID" id="5895795"/>
<comment type="similarity">
    <text evidence="4">Belongs to the ThTPase family.</text>
</comment>
<dbReference type="InParanoid" id="A9VCV9"/>
<evidence type="ECO:0000256" key="12">
    <source>
        <dbReference type="ARBA" id="ARBA00022990"/>
    </source>
</evidence>
<keyword evidence="12" id="KW-0007">Acetylation</keyword>
<dbReference type="SUPFAM" id="SSF55154">
    <property type="entry name" value="CYTH-like phosphatases"/>
    <property type="match status" value="1"/>
</dbReference>
<feature type="domain" description="CYTH" evidence="14">
    <location>
        <begin position="6"/>
        <end position="83"/>
    </location>
</feature>
<gene>
    <name evidence="15" type="ORF">MONBRDRAFT_30051</name>
</gene>
<keyword evidence="10" id="KW-0378">Hydrolase</keyword>
<dbReference type="Pfam" id="PF01928">
    <property type="entry name" value="CYTH"/>
    <property type="match status" value="1"/>
</dbReference>
<evidence type="ECO:0000256" key="8">
    <source>
        <dbReference type="ARBA" id="ARBA00022490"/>
    </source>
</evidence>
<dbReference type="Gene3D" id="2.40.320.10">
    <property type="entry name" value="Hypothetical Protein Pfu-838710-001"/>
    <property type="match status" value="1"/>
</dbReference>
<dbReference type="EC" id="3.6.1.28" evidence="6"/>
<evidence type="ECO:0000256" key="2">
    <source>
        <dbReference type="ARBA" id="ARBA00002106"/>
    </source>
</evidence>
<dbReference type="GO" id="GO:0006772">
    <property type="term" value="P:thiamine metabolic process"/>
    <property type="evidence" value="ECO:0007669"/>
    <property type="project" value="InterPro"/>
</dbReference>